<dbReference type="Proteomes" id="UP001500979">
    <property type="component" value="Unassembled WGS sequence"/>
</dbReference>
<dbReference type="InterPro" id="IPR012341">
    <property type="entry name" value="6hp_glycosidase-like_sf"/>
</dbReference>
<name>A0ABN3VLE2_9PSEU</name>
<dbReference type="Gene3D" id="1.50.10.10">
    <property type="match status" value="1"/>
</dbReference>
<dbReference type="InterPro" id="IPR011613">
    <property type="entry name" value="GH15-like"/>
</dbReference>
<accession>A0ABN3VLE2</accession>
<evidence type="ECO:0000313" key="4">
    <source>
        <dbReference type="Proteomes" id="UP001500979"/>
    </source>
</evidence>
<dbReference type="EMBL" id="BAAAUX010000029">
    <property type="protein sequence ID" value="GAA2815058.1"/>
    <property type="molecule type" value="Genomic_DNA"/>
</dbReference>
<gene>
    <name evidence="3" type="ORF">GCM10010470_58110</name>
</gene>
<proteinExistence type="predicted"/>
<reference evidence="3 4" key="1">
    <citation type="journal article" date="2019" name="Int. J. Syst. Evol. Microbiol.">
        <title>The Global Catalogue of Microorganisms (GCM) 10K type strain sequencing project: providing services to taxonomists for standard genome sequencing and annotation.</title>
        <authorList>
            <consortium name="The Broad Institute Genomics Platform"/>
            <consortium name="The Broad Institute Genome Sequencing Center for Infectious Disease"/>
            <person name="Wu L."/>
            <person name="Ma J."/>
        </authorList>
    </citation>
    <scope>NUCLEOTIDE SEQUENCE [LARGE SCALE GENOMIC DNA]</scope>
    <source>
        <strain evidence="3 4">JCM 9383</strain>
    </source>
</reference>
<keyword evidence="4" id="KW-1185">Reference proteome</keyword>
<dbReference type="InterPro" id="IPR045582">
    <property type="entry name" value="Trehalase-like_N"/>
</dbReference>
<dbReference type="SUPFAM" id="SSF48208">
    <property type="entry name" value="Six-hairpin glycosidases"/>
    <property type="match status" value="1"/>
</dbReference>
<dbReference type="GO" id="GO:0016787">
    <property type="term" value="F:hydrolase activity"/>
    <property type="evidence" value="ECO:0007669"/>
    <property type="project" value="UniProtKB-KW"/>
</dbReference>
<dbReference type="RefSeq" id="WP_344685146.1">
    <property type="nucleotide sequence ID" value="NZ_BAAAUX010000029.1"/>
</dbReference>
<evidence type="ECO:0000259" key="1">
    <source>
        <dbReference type="Pfam" id="PF00723"/>
    </source>
</evidence>
<dbReference type="PANTHER" id="PTHR31616:SF0">
    <property type="entry name" value="GLUCAN 1,4-ALPHA-GLUCOSIDASE"/>
    <property type="match status" value="1"/>
</dbReference>
<feature type="domain" description="Trehalase-like N-terminal" evidence="2">
    <location>
        <begin position="8"/>
        <end position="137"/>
    </location>
</feature>
<protein>
    <submittedName>
        <fullName evidence="3">Glycoside hydrolase family 15 protein</fullName>
    </submittedName>
</protein>
<dbReference type="InterPro" id="IPR008928">
    <property type="entry name" value="6-hairpin_glycosidase_sf"/>
</dbReference>
<sequence length="616" mass="69266">MAADQRLARPIEDYALLSDLRTAALVGSDGSIDWLCLPRFDAPSCFARLLGTGRDGHWRIAPVAPVRRVERRYRDNTLVLETDFHTDHGVVRLVDSMPPHEKNLHDQPCVVRQVVGISGEVDVRLRWVVRFAYGDAVPWVRRVRETDPVLDEYVLAIAGPHVVVLRGDRLPLGAAGAHELVFTLRAGERTSWVMQWSSDPDDLPPPMDPEQEIEDCEDYWRRWTRKITYTGPHRDAVHRSLATLKALTYAPTGGIIAAPTTSLPETPGGSRNWDYRYCWLRDATLVLLALDNFGCRSEAAAWRRWLVRATAGDPADLQIMYGVGGERHLLEWEADWLPGYGGAKPVRIGNAAFRQRQLDVYGEVMDVLHLARERGLPESEESWAVQCGMMRRLERIWSQPDHGLWEIRGPLRHFTHSRVMVWVAFDRAVRAAEEFGLPGPVRRWRKVRDAVREEVLAKGWNPEVGAFTQYFGGTELDAATLLMPAVGFLPADDERVRGTIRAVQRELQTDGLFVQRYSTTDEVNEVDGLGGREGAFLACSFWLVDALALSGRREEAEELFDGLVGLANDVGLFAEEYDLGSGRFAGNFPQAFTHLALVNSAAVLQGGRTRHQPSRR</sequence>
<keyword evidence="3" id="KW-0378">Hydrolase</keyword>
<evidence type="ECO:0000259" key="2">
    <source>
        <dbReference type="Pfam" id="PF19291"/>
    </source>
</evidence>
<evidence type="ECO:0000313" key="3">
    <source>
        <dbReference type="EMBL" id="GAA2815058.1"/>
    </source>
</evidence>
<feature type="domain" description="GH15-like" evidence="1">
    <location>
        <begin position="231"/>
        <end position="600"/>
    </location>
</feature>
<comment type="caution">
    <text evidence="3">The sequence shown here is derived from an EMBL/GenBank/DDBJ whole genome shotgun (WGS) entry which is preliminary data.</text>
</comment>
<dbReference type="Pfam" id="PF00723">
    <property type="entry name" value="Glyco_hydro_15"/>
    <property type="match status" value="1"/>
</dbReference>
<dbReference type="Pfam" id="PF19291">
    <property type="entry name" value="TREH_N"/>
    <property type="match status" value="1"/>
</dbReference>
<dbReference type="PANTHER" id="PTHR31616">
    <property type="entry name" value="TREHALASE"/>
    <property type="match status" value="1"/>
</dbReference>
<organism evidence="3 4">
    <name type="scientific">Saccharopolyspora taberi</name>
    <dbReference type="NCBI Taxonomy" id="60895"/>
    <lineage>
        <taxon>Bacteria</taxon>
        <taxon>Bacillati</taxon>
        <taxon>Actinomycetota</taxon>
        <taxon>Actinomycetes</taxon>
        <taxon>Pseudonocardiales</taxon>
        <taxon>Pseudonocardiaceae</taxon>
        <taxon>Saccharopolyspora</taxon>
    </lineage>
</organism>